<gene>
    <name evidence="5" type="ORF">OKA104_LOCUS24546</name>
    <name evidence="4" type="ORF">VCS650_LOCUS1809</name>
</gene>
<feature type="binding site" evidence="3">
    <location>
        <position position="166"/>
    </location>
    <ligand>
        <name>Mn(2+)</name>
        <dbReference type="ChEBI" id="CHEBI:29035"/>
        <label>2</label>
    </ligand>
</feature>
<keyword evidence="3" id="KW-0464">Manganese</keyword>
<dbReference type="Gene3D" id="3.30.70.360">
    <property type="match status" value="1"/>
</dbReference>
<feature type="binding site" evidence="3">
    <location>
        <position position="140"/>
    </location>
    <ligand>
        <name>Mn(2+)</name>
        <dbReference type="ChEBI" id="CHEBI:29035"/>
        <label>2</label>
    </ligand>
</feature>
<dbReference type="AlphaFoldDB" id="A0A813Q0A2"/>
<evidence type="ECO:0000256" key="2">
    <source>
        <dbReference type="ARBA" id="ARBA00022801"/>
    </source>
</evidence>
<dbReference type="Pfam" id="PF01546">
    <property type="entry name" value="Peptidase_M20"/>
    <property type="match status" value="1"/>
</dbReference>
<comment type="similarity">
    <text evidence="1">Belongs to the peptidase M20 family.</text>
</comment>
<dbReference type="PIRSF" id="PIRSF005962">
    <property type="entry name" value="Pept_M20D_amidohydro"/>
    <property type="match status" value="1"/>
</dbReference>
<dbReference type="EMBL" id="CAJNON010000009">
    <property type="protein sequence ID" value="CAF0761036.1"/>
    <property type="molecule type" value="Genomic_DNA"/>
</dbReference>
<dbReference type="PANTHER" id="PTHR11014:SF63">
    <property type="entry name" value="METALLOPEPTIDASE, PUTATIVE (AFU_ORTHOLOGUE AFUA_6G09600)-RELATED"/>
    <property type="match status" value="1"/>
</dbReference>
<evidence type="ECO:0000256" key="3">
    <source>
        <dbReference type="PIRSR" id="PIRSR005962-1"/>
    </source>
</evidence>
<dbReference type="Gene3D" id="3.40.630.10">
    <property type="entry name" value="Zn peptidases"/>
    <property type="match status" value="1"/>
</dbReference>
<name>A0A813Q0A2_9BILA</name>
<evidence type="ECO:0000313" key="5">
    <source>
        <dbReference type="EMBL" id="CAF3907727.1"/>
    </source>
</evidence>
<dbReference type="InterPro" id="IPR017439">
    <property type="entry name" value="Amidohydrolase"/>
</dbReference>
<keyword evidence="3" id="KW-0479">Metal-binding</keyword>
<dbReference type="GO" id="GO:0016787">
    <property type="term" value="F:hydrolase activity"/>
    <property type="evidence" value="ECO:0007669"/>
    <property type="project" value="UniProtKB-KW"/>
</dbReference>
<dbReference type="OrthoDB" id="9246368at2759"/>
<dbReference type="GO" id="GO:0046872">
    <property type="term" value="F:metal ion binding"/>
    <property type="evidence" value="ECO:0007669"/>
    <property type="project" value="UniProtKB-KW"/>
</dbReference>
<dbReference type="InterPro" id="IPR036264">
    <property type="entry name" value="Bact_exopeptidase_dim_dom"/>
</dbReference>
<dbReference type="EMBL" id="CAJOAY010001973">
    <property type="protein sequence ID" value="CAF3907727.1"/>
    <property type="molecule type" value="Genomic_DNA"/>
</dbReference>
<evidence type="ECO:0000313" key="6">
    <source>
        <dbReference type="Proteomes" id="UP000663891"/>
    </source>
</evidence>
<feature type="binding site" evidence="3">
    <location>
        <position position="366"/>
    </location>
    <ligand>
        <name>Mn(2+)</name>
        <dbReference type="ChEBI" id="CHEBI:29035"/>
        <label>2</label>
    </ligand>
</feature>
<dbReference type="SUPFAM" id="SSF53187">
    <property type="entry name" value="Zn-dependent exopeptidases"/>
    <property type="match status" value="1"/>
</dbReference>
<dbReference type="CDD" id="cd05666">
    <property type="entry name" value="M20_Acy1-like"/>
    <property type="match status" value="1"/>
</dbReference>
<comment type="cofactor">
    <cofactor evidence="3">
        <name>Mn(2+)</name>
        <dbReference type="ChEBI" id="CHEBI:29035"/>
    </cofactor>
    <text evidence="3">The Mn(2+) ion enhances activity.</text>
</comment>
<evidence type="ECO:0000256" key="1">
    <source>
        <dbReference type="ARBA" id="ARBA00006153"/>
    </source>
</evidence>
<organism evidence="4 6">
    <name type="scientific">Adineta steineri</name>
    <dbReference type="NCBI Taxonomy" id="433720"/>
    <lineage>
        <taxon>Eukaryota</taxon>
        <taxon>Metazoa</taxon>
        <taxon>Spiralia</taxon>
        <taxon>Gnathifera</taxon>
        <taxon>Rotifera</taxon>
        <taxon>Eurotatoria</taxon>
        <taxon>Bdelloidea</taxon>
        <taxon>Adinetida</taxon>
        <taxon>Adinetidae</taxon>
        <taxon>Adineta</taxon>
    </lineage>
</organism>
<evidence type="ECO:0008006" key="7">
    <source>
        <dbReference type="Google" id="ProtNLM"/>
    </source>
</evidence>
<reference evidence="4" key="1">
    <citation type="submission" date="2021-02" db="EMBL/GenBank/DDBJ databases">
        <authorList>
            <person name="Nowell W R."/>
        </authorList>
    </citation>
    <scope>NUCLEOTIDE SEQUENCE</scope>
</reference>
<dbReference type="PANTHER" id="PTHR11014">
    <property type="entry name" value="PEPTIDASE M20 FAMILY MEMBER"/>
    <property type="match status" value="1"/>
</dbReference>
<sequence>MNSVLLDEVRAMQLELTQIRQDIHAHPEMAMEEVRTSALVSAKLKEWNIVVTEGVGQFGVVGTLKSLRPGNNTIGLRADMDGLRIREENDVPYISTTPGTMHACGHDGHTAMLLGAAKYLAEHRDSFCGTVHFIFQPAEEKLMGAIAMIDDGLFDRFPMDAVYGLHNYPEKLGTFATRPGPVMAGGDQWVVTFHGTGGHAGALVHLTADLTVLQAQFILALQTIISRNIRPVDPAVITVGAIECGSFQSLNVMPSKLCIGGTTRSLTQSVRNTIQRRMKEIATNLASDFGCQAEVEYTSVAVPLVNHVEQTKQAIKAAQAVVGEGNVDQNMEPTLAGEDFSYMLLKRPGSFIFMGIKDETKFGNLHSSTYDFNDDAIPYGVAYWISLVQQELNN</sequence>
<proteinExistence type="inferred from homology"/>
<keyword evidence="2" id="KW-0378">Hydrolase</keyword>
<evidence type="ECO:0000313" key="4">
    <source>
        <dbReference type="EMBL" id="CAF0761036.1"/>
    </source>
</evidence>
<dbReference type="Proteomes" id="UP000663881">
    <property type="component" value="Unassembled WGS sequence"/>
</dbReference>
<dbReference type="SUPFAM" id="SSF55031">
    <property type="entry name" value="Bacterial exopeptidase dimerisation domain"/>
    <property type="match status" value="1"/>
</dbReference>
<protein>
    <recommendedName>
        <fullName evidence="7">Amidohydrolase</fullName>
    </recommendedName>
</protein>
<dbReference type="InterPro" id="IPR002933">
    <property type="entry name" value="Peptidase_M20"/>
</dbReference>
<dbReference type="Proteomes" id="UP000663891">
    <property type="component" value="Unassembled WGS sequence"/>
</dbReference>
<comment type="caution">
    <text evidence="4">The sequence shown here is derived from an EMBL/GenBank/DDBJ whole genome shotgun (WGS) entry which is preliminary data.</text>
</comment>
<dbReference type="FunFam" id="3.30.70.360:FF:000001">
    <property type="entry name" value="N-acetyldiaminopimelate deacetylase"/>
    <property type="match status" value="1"/>
</dbReference>
<dbReference type="NCBIfam" id="TIGR01891">
    <property type="entry name" value="amidohydrolases"/>
    <property type="match status" value="1"/>
</dbReference>
<feature type="binding site" evidence="3">
    <location>
        <position position="104"/>
    </location>
    <ligand>
        <name>Mn(2+)</name>
        <dbReference type="ChEBI" id="CHEBI:29035"/>
        <label>2</label>
    </ligand>
</feature>
<accession>A0A813Q0A2</accession>
<feature type="binding site" evidence="3">
    <location>
        <position position="106"/>
    </location>
    <ligand>
        <name>Mn(2+)</name>
        <dbReference type="ChEBI" id="CHEBI:29035"/>
        <label>2</label>
    </ligand>
</feature>